<evidence type="ECO:0000313" key="2">
    <source>
        <dbReference type="EMBL" id="KXX74908.1"/>
    </source>
</evidence>
<comment type="caution">
    <text evidence="2">The sequence shown here is derived from an EMBL/GenBank/DDBJ whole genome shotgun (WGS) entry which is preliminary data.</text>
</comment>
<feature type="compositionally biased region" description="Acidic residues" evidence="1">
    <location>
        <begin position="109"/>
        <end position="152"/>
    </location>
</feature>
<reference evidence="2 3" key="1">
    <citation type="journal article" date="2016" name="Genome Announc.">
        <title>Genome Sequence of Madurella mycetomatis mm55, Isolated from a Human Mycetoma Case in Sudan.</title>
        <authorList>
            <person name="Smit S."/>
            <person name="Derks M.F."/>
            <person name="Bervoets S."/>
            <person name="Fahal A."/>
            <person name="van Leeuwen W."/>
            <person name="van Belkum A."/>
            <person name="van de Sande W.W."/>
        </authorList>
    </citation>
    <scope>NUCLEOTIDE SEQUENCE [LARGE SCALE GENOMIC DNA]</scope>
    <source>
        <strain evidence="3">mm55</strain>
    </source>
</reference>
<evidence type="ECO:0000256" key="1">
    <source>
        <dbReference type="SAM" id="MobiDB-lite"/>
    </source>
</evidence>
<evidence type="ECO:0000313" key="3">
    <source>
        <dbReference type="Proteomes" id="UP000078237"/>
    </source>
</evidence>
<accession>A0A175VTR4</accession>
<dbReference type="AlphaFoldDB" id="A0A175VTR4"/>
<sequence length="168" mass="18828">MGIILLINHGADVYAKDRFGLSVSDIAYTEDNSRRWLGSARGDIWDFALALSGYNISDFRQGRHRKARYGTAYTRQDFETLWAGHEHLCPYYDIEDYYDEDADSRVSSDDENDEGFTTDSEDEGFTTDSEDEGFTTDSEDGGVDVVDMEEESPSASYSERETGSSGGI</sequence>
<dbReference type="Proteomes" id="UP000078237">
    <property type="component" value="Unassembled WGS sequence"/>
</dbReference>
<dbReference type="VEuPathDB" id="FungiDB:MMYC01_208950"/>
<keyword evidence="3" id="KW-1185">Reference proteome</keyword>
<organism evidence="2 3">
    <name type="scientific">Madurella mycetomatis</name>
    <dbReference type="NCBI Taxonomy" id="100816"/>
    <lineage>
        <taxon>Eukaryota</taxon>
        <taxon>Fungi</taxon>
        <taxon>Dikarya</taxon>
        <taxon>Ascomycota</taxon>
        <taxon>Pezizomycotina</taxon>
        <taxon>Sordariomycetes</taxon>
        <taxon>Sordariomycetidae</taxon>
        <taxon>Sordariales</taxon>
        <taxon>Sordariales incertae sedis</taxon>
        <taxon>Madurella</taxon>
    </lineage>
</organism>
<name>A0A175VTR4_9PEZI</name>
<feature type="region of interest" description="Disordered" evidence="1">
    <location>
        <begin position="100"/>
        <end position="168"/>
    </location>
</feature>
<dbReference type="EMBL" id="LCTW02000310">
    <property type="protein sequence ID" value="KXX74908.1"/>
    <property type="molecule type" value="Genomic_DNA"/>
</dbReference>
<protein>
    <submittedName>
        <fullName evidence="2">Uncharacterized protein</fullName>
    </submittedName>
</protein>
<gene>
    <name evidence="2" type="ORF">MMYC01_208950</name>
</gene>
<dbReference type="OrthoDB" id="4590629at2759"/>
<proteinExistence type="predicted"/>